<evidence type="ECO:0000256" key="1">
    <source>
        <dbReference type="ARBA" id="ARBA00022898"/>
    </source>
</evidence>
<evidence type="ECO:0000313" key="7">
    <source>
        <dbReference type="Proteomes" id="UP000178636"/>
    </source>
</evidence>
<dbReference type="Gene3D" id="3.90.1150.10">
    <property type="entry name" value="Aspartate Aminotransferase, domain 1"/>
    <property type="match status" value="1"/>
</dbReference>
<dbReference type="AlphaFoldDB" id="A0A1G2DEQ2"/>
<evidence type="ECO:0000313" key="6">
    <source>
        <dbReference type="EMBL" id="OGZ11350.1"/>
    </source>
</evidence>
<dbReference type="SUPFAM" id="SSF53383">
    <property type="entry name" value="PLP-dependent transferases"/>
    <property type="match status" value="1"/>
</dbReference>
<dbReference type="Proteomes" id="UP000178636">
    <property type="component" value="Unassembled WGS sequence"/>
</dbReference>
<dbReference type="Gene3D" id="3.40.640.10">
    <property type="entry name" value="Type I PLP-dependent aspartate aminotransferase-like (Major domain)"/>
    <property type="match status" value="1"/>
</dbReference>
<dbReference type="GO" id="GO:0000271">
    <property type="term" value="P:polysaccharide biosynthetic process"/>
    <property type="evidence" value="ECO:0007669"/>
    <property type="project" value="TreeGrafter"/>
</dbReference>
<protein>
    <submittedName>
        <fullName evidence="6">Erythromycin biosynthesis sensory transduction protein eryC1</fullName>
    </submittedName>
</protein>
<evidence type="ECO:0000256" key="2">
    <source>
        <dbReference type="ARBA" id="ARBA00037999"/>
    </source>
</evidence>
<proteinExistence type="inferred from homology"/>
<comment type="similarity">
    <text evidence="2 5">Belongs to the DegT/DnrJ/EryC1 family.</text>
</comment>
<dbReference type="STRING" id="1798664.A3C93_05340"/>
<evidence type="ECO:0000256" key="4">
    <source>
        <dbReference type="PIRSR" id="PIRSR000390-2"/>
    </source>
</evidence>
<dbReference type="PANTHER" id="PTHR30244">
    <property type="entry name" value="TRANSAMINASE"/>
    <property type="match status" value="1"/>
</dbReference>
<feature type="active site" description="Proton acceptor" evidence="3">
    <location>
        <position position="186"/>
    </location>
</feature>
<dbReference type="InterPro" id="IPR000653">
    <property type="entry name" value="DegT/StrS_aminotransferase"/>
</dbReference>
<evidence type="ECO:0000256" key="3">
    <source>
        <dbReference type="PIRSR" id="PIRSR000390-1"/>
    </source>
</evidence>
<feature type="modified residue" description="N6-(pyridoxal phosphate)lysine" evidence="4">
    <location>
        <position position="186"/>
    </location>
</feature>
<dbReference type="CDD" id="cd00616">
    <property type="entry name" value="AHBA_syn"/>
    <property type="match status" value="1"/>
</dbReference>
<dbReference type="PANTHER" id="PTHR30244:SF36">
    <property type="entry name" value="3-OXO-GLUCOSE-6-PHOSPHATE:GLUTAMATE AMINOTRANSFERASE"/>
    <property type="match status" value="1"/>
</dbReference>
<dbReference type="InterPro" id="IPR015422">
    <property type="entry name" value="PyrdxlP-dep_Trfase_small"/>
</dbReference>
<sequence>MHIPLVDLGAQYRSIKNEIDAAIANVIARSAYVGGTFVEQFEREFAAAVGAKHCIGVGNGTDALLITLKALGVGAGDEVIVPANTFIATAEVVSALGAHVVFVDVREDDFCLDVDLVRKKITKKTKVIIPVHLYGMPASMDQLLALAREHGILILEDTAQAHLATYNKRTVGTLGVAGTFSFYPGKNLGAYGDAGAIVTNDGELATKCRMFANHGRAKDEKYDHQIEGCNSRLDGLQAAVLSVKLKHLPEWTKKRRAVAKKYTELLRDVPELVPPKTFAERESAYHLYVVRAKERDALRMHLKEEGIEAGVHYPIGLPYLNAYRHLELNKPDDFPVTYRLQSEILSLPIYAELSDPDLLRITDTIKNFYRVS</sequence>
<dbReference type="Pfam" id="PF01041">
    <property type="entry name" value="DegT_DnrJ_EryC1"/>
    <property type="match status" value="1"/>
</dbReference>
<name>A0A1G2DEQ2_9BACT</name>
<dbReference type="GO" id="GO:0030170">
    <property type="term" value="F:pyridoxal phosphate binding"/>
    <property type="evidence" value="ECO:0007669"/>
    <property type="project" value="TreeGrafter"/>
</dbReference>
<dbReference type="GO" id="GO:0008483">
    <property type="term" value="F:transaminase activity"/>
    <property type="evidence" value="ECO:0007669"/>
    <property type="project" value="TreeGrafter"/>
</dbReference>
<dbReference type="PIRSF" id="PIRSF000390">
    <property type="entry name" value="PLP_StrS"/>
    <property type="match status" value="1"/>
</dbReference>
<organism evidence="6 7">
    <name type="scientific">Candidatus Lloydbacteria bacterium RIFCSPHIGHO2_02_FULL_54_17</name>
    <dbReference type="NCBI Taxonomy" id="1798664"/>
    <lineage>
        <taxon>Bacteria</taxon>
        <taxon>Candidatus Lloydiibacteriota</taxon>
    </lineage>
</organism>
<comment type="caution">
    <text evidence="6">The sequence shown here is derived from an EMBL/GenBank/DDBJ whole genome shotgun (WGS) entry which is preliminary data.</text>
</comment>
<gene>
    <name evidence="6" type="ORF">A3C93_05340</name>
</gene>
<dbReference type="EMBL" id="MHLO01000035">
    <property type="protein sequence ID" value="OGZ11350.1"/>
    <property type="molecule type" value="Genomic_DNA"/>
</dbReference>
<evidence type="ECO:0000256" key="5">
    <source>
        <dbReference type="RuleBase" id="RU004508"/>
    </source>
</evidence>
<dbReference type="InterPro" id="IPR015424">
    <property type="entry name" value="PyrdxlP-dep_Trfase"/>
</dbReference>
<dbReference type="InterPro" id="IPR015421">
    <property type="entry name" value="PyrdxlP-dep_Trfase_major"/>
</dbReference>
<keyword evidence="1 4" id="KW-0663">Pyridoxal phosphate</keyword>
<accession>A0A1G2DEQ2</accession>
<reference evidence="6 7" key="1">
    <citation type="journal article" date="2016" name="Nat. Commun.">
        <title>Thousands of microbial genomes shed light on interconnected biogeochemical processes in an aquifer system.</title>
        <authorList>
            <person name="Anantharaman K."/>
            <person name="Brown C.T."/>
            <person name="Hug L.A."/>
            <person name="Sharon I."/>
            <person name="Castelle C.J."/>
            <person name="Probst A.J."/>
            <person name="Thomas B.C."/>
            <person name="Singh A."/>
            <person name="Wilkins M.J."/>
            <person name="Karaoz U."/>
            <person name="Brodie E.L."/>
            <person name="Williams K.H."/>
            <person name="Hubbard S.S."/>
            <person name="Banfield J.F."/>
        </authorList>
    </citation>
    <scope>NUCLEOTIDE SEQUENCE [LARGE SCALE GENOMIC DNA]</scope>
</reference>